<comment type="caution">
    <text evidence="2">The sequence shown here is derived from an EMBL/GenBank/DDBJ whole genome shotgun (WGS) entry which is preliminary data.</text>
</comment>
<accession>A0A1R3G521</accession>
<protein>
    <submittedName>
        <fullName evidence="2">Uncharacterized protein</fullName>
    </submittedName>
</protein>
<evidence type="ECO:0000313" key="3">
    <source>
        <dbReference type="Proteomes" id="UP000188268"/>
    </source>
</evidence>
<dbReference type="EMBL" id="AWWV01015285">
    <property type="protein sequence ID" value="OMO53185.1"/>
    <property type="molecule type" value="Genomic_DNA"/>
</dbReference>
<dbReference type="AlphaFoldDB" id="A0A1R3G521"/>
<proteinExistence type="predicted"/>
<organism evidence="2 3">
    <name type="scientific">Corchorus capsularis</name>
    <name type="common">Jute</name>
    <dbReference type="NCBI Taxonomy" id="210143"/>
    <lineage>
        <taxon>Eukaryota</taxon>
        <taxon>Viridiplantae</taxon>
        <taxon>Streptophyta</taxon>
        <taxon>Embryophyta</taxon>
        <taxon>Tracheophyta</taxon>
        <taxon>Spermatophyta</taxon>
        <taxon>Magnoliopsida</taxon>
        <taxon>eudicotyledons</taxon>
        <taxon>Gunneridae</taxon>
        <taxon>Pentapetalae</taxon>
        <taxon>rosids</taxon>
        <taxon>malvids</taxon>
        <taxon>Malvales</taxon>
        <taxon>Malvaceae</taxon>
        <taxon>Grewioideae</taxon>
        <taxon>Apeibeae</taxon>
        <taxon>Corchorus</taxon>
    </lineage>
</organism>
<feature type="region of interest" description="Disordered" evidence="1">
    <location>
        <begin position="1"/>
        <end position="30"/>
    </location>
</feature>
<reference evidence="2 3" key="1">
    <citation type="submission" date="2013-09" db="EMBL/GenBank/DDBJ databases">
        <title>Corchorus capsularis genome sequencing.</title>
        <authorList>
            <person name="Alam M."/>
            <person name="Haque M.S."/>
            <person name="Islam M.S."/>
            <person name="Emdad E.M."/>
            <person name="Islam M.M."/>
            <person name="Ahmed B."/>
            <person name="Halim A."/>
            <person name="Hossen Q.M.M."/>
            <person name="Hossain M.Z."/>
            <person name="Ahmed R."/>
            <person name="Khan M.M."/>
            <person name="Islam R."/>
            <person name="Rashid M.M."/>
            <person name="Khan S.A."/>
            <person name="Rahman M.S."/>
            <person name="Alam M."/>
        </authorList>
    </citation>
    <scope>NUCLEOTIDE SEQUENCE [LARGE SCALE GENOMIC DNA]</scope>
    <source>
        <strain evidence="3">cv. CVL-1</strain>
        <tissue evidence="2">Whole seedling</tissue>
    </source>
</reference>
<evidence type="ECO:0000256" key="1">
    <source>
        <dbReference type="SAM" id="MobiDB-lite"/>
    </source>
</evidence>
<name>A0A1R3G521_COCAP</name>
<dbReference type="Gramene" id="OMO53185">
    <property type="protein sequence ID" value="OMO53185"/>
    <property type="gene ID" value="CCACVL1_28818"/>
</dbReference>
<evidence type="ECO:0000313" key="2">
    <source>
        <dbReference type="EMBL" id="OMO53185.1"/>
    </source>
</evidence>
<keyword evidence="3" id="KW-1185">Reference proteome</keyword>
<gene>
    <name evidence="2" type="ORF">CCACVL1_28818</name>
</gene>
<sequence length="30" mass="3506">MAPIQRKRQTEPPPLGYKQKSIVQKKGRIE</sequence>
<dbReference type="Proteomes" id="UP000188268">
    <property type="component" value="Unassembled WGS sequence"/>
</dbReference>